<proteinExistence type="inferred from homology"/>
<evidence type="ECO:0000256" key="5">
    <source>
        <dbReference type="ARBA" id="ARBA00022705"/>
    </source>
</evidence>
<dbReference type="GO" id="GO:0003677">
    <property type="term" value="F:DNA binding"/>
    <property type="evidence" value="ECO:0007669"/>
    <property type="project" value="InterPro"/>
</dbReference>
<evidence type="ECO:0000313" key="11">
    <source>
        <dbReference type="EMBL" id="OKH46572.1"/>
    </source>
</evidence>
<evidence type="ECO:0000256" key="7">
    <source>
        <dbReference type="ARBA" id="ARBA00034754"/>
    </source>
</evidence>
<dbReference type="PANTHER" id="PTHR34388:SF1">
    <property type="entry name" value="DNA POLYMERASE III SUBUNIT DELTA"/>
    <property type="match status" value="1"/>
</dbReference>
<evidence type="ECO:0000256" key="1">
    <source>
        <dbReference type="ARBA" id="ARBA00012417"/>
    </source>
</evidence>
<gene>
    <name evidence="11" type="ORF">NIES30_15845</name>
</gene>
<evidence type="ECO:0000259" key="9">
    <source>
        <dbReference type="Pfam" id="PF06144"/>
    </source>
</evidence>
<keyword evidence="6" id="KW-0239">DNA-directed DNA polymerase</keyword>
<evidence type="ECO:0000256" key="2">
    <source>
        <dbReference type="ARBA" id="ARBA00017703"/>
    </source>
</evidence>
<evidence type="ECO:0000256" key="6">
    <source>
        <dbReference type="ARBA" id="ARBA00022932"/>
    </source>
</evidence>
<accession>A0A1U7J2Z8</accession>
<keyword evidence="3" id="KW-0808">Transferase</keyword>
<dbReference type="GO" id="GO:0009360">
    <property type="term" value="C:DNA polymerase III complex"/>
    <property type="evidence" value="ECO:0007669"/>
    <property type="project" value="InterPro"/>
</dbReference>
<comment type="similarity">
    <text evidence="7">Belongs to the DNA polymerase HolA subunit family.</text>
</comment>
<dbReference type="OrthoDB" id="581300at2"/>
<evidence type="ECO:0000256" key="8">
    <source>
        <dbReference type="ARBA" id="ARBA00049244"/>
    </source>
</evidence>
<dbReference type="STRING" id="549789.NIES30_15845"/>
<dbReference type="InterPro" id="IPR048466">
    <property type="entry name" value="DNA_pol3_delta-like_C"/>
</dbReference>
<evidence type="ECO:0000313" key="12">
    <source>
        <dbReference type="Proteomes" id="UP000185557"/>
    </source>
</evidence>
<dbReference type="EC" id="2.7.7.7" evidence="1"/>
<reference evidence="11 12" key="1">
    <citation type="submission" date="2016-11" db="EMBL/GenBank/DDBJ databases">
        <title>Draft Genome Sequences of Nine Cyanobacterial Strains from Diverse Habitats.</title>
        <authorList>
            <person name="Zhu T."/>
            <person name="Hou S."/>
            <person name="Lu X."/>
            <person name="Hess W.R."/>
        </authorList>
    </citation>
    <scope>NUCLEOTIDE SEQUENCE [LARGE SCALE GENOMIC DNA]</scope>
    <source>
        <strain evidence="11 12">NIES-30</strain>
    </source>
</reference>
<evidence type="ECO:0000259" key="10">
    <source>
        <dbReference type="Pfam" id="PF21694"/>
    </source>
</evidence>
<feature type="domain" description="DNA polymerase III delta subunit-like C-terminal" evidence="10">
    <location>
        <begin position="202"/>
        <end position="310"/>
    </location>
</feature>
<dbReference type="Pfam" id="PF06144">
    <property type="entry name" value="DNA_pol3_delta"/>
    <property type="match status" value="1"/>
</dbReference>
<dbReference type="SUPFAM" id="SSF48019">
    <property type="entry name" value="post-AAA+ oligomerization domain-like"/>
    <property type="match status" value="1"/>
</dbReference>
<dbReference type="InterPro" id="IPR010372">
    <property type="entry name" value="DNA_pol3_delta_N"/>
</dbReference>
<evidence type="ECO:0000256" key="3">
    <source>
        <dbReference type="ARBA" id="ARBA00022679"/>
    </source>
</evidence>
<keyword evidence="12" id="KW-1185">Reference proteome</keyword>
<name>A0A1U7J2Z8_9CYAN</name>
<dbReference type="InterPro" id="IPR008921">
    <property type="entry name" value="DNA_pol3_clamp-load_cplx_C"/>
</dbReference>
<dbReference type="NCBIfam" id="TIGR01128">
    <property type="entry name" value="holA"/>
    <property type="match status" value="1"/>
</dbReference>
<dbReference type="Pfam" id="PF21694">
    <property type="entry name" value="DNA_pol3_delta_C"/>
    <property type="match status" value="1"/>
</dbReference>
<dbReference type="AlphaFoldDB" id="A0A1U7J2Z8"/>
<keyword evidence="5" id="KW-0235">DNA replication</keyword>
<dbReference type="PANTHER" id="PTHR34388">
    <property type="entry name" value="DNA POLYMERASE III SUBUNIT DELTA"/>
    <property type="match status" value="1"/>
</dbReference>
<keyword evidence="4" id="KW-0548">Nucleotidyltransferase</keyword>
<feature type="domain" description="DNA polymerase III delta N-terminal" evidence="9">
    <location>
        <begin position="4"/>
        <end position="117"/>
    </location>
</feature>
<dbReference type="Proteomes" id="UP000185557">
    <property type="component" value="Unassembled WGS sequence"/>
</dbReference>
<dbReference type="GO" id="GO:0006261">
    <property type="term" value="P:DNA-templated DNA replication"/>
    <property type="evidence" value="ECO:0007669"/>
    <property type="project" value="TreeGrafter"/>
</dbReference>
<evidence type="ECO:0000256" key="4">
    <source>
        <dbReference type="ARBA" id="ARBA00022695"/>
    </source>
</evidence>
<dbReference type="InterPro" id="IPR005790">
    <property type="entry name" value="DNA_polIII_delta"/>
</dbReference>
<organism evidence="11 12">
    <name type="scientific">Phormidium tenue NIES-30</name>
    <dbReference type="NCBI Taxonomy" id="549789"/>
    <lineage>
        <taxon>Bacteria</taxon>
        <taxon>Bacillati</taxon>
        <taxon>Cyanobacteriota</taxon>
        <taxon>Cyanophyceae</taxon>
        <taxon>Oscillatoriophycideae</taxon>
        <taxon>Oscillatoriales</taxon>
        <taxon>Oscillatoriaceae</taxon>
        <taxon>Phormidium</taxon>
    </lineage>
</organism>
<dbReference type="InterPro" id="IPR027417">
    <property type="entry name" value="P-loop_NTPase"/>
</dbReference>
<comment type="caution">
    <text evidence="11">The sequence shown here is derived from an EMBL/GenBank/DDBJ whole genome shotgun (WGS) entry which is preliminary data.</text>
</comment>
<comment type="catalytic activity">
    <reaction evidence="8">
        <text>DNA(n) + a 2'-deoxyribonucleoside 5'-triphosphate = DNA(n+1) + diphosphate</text>
        <dbReference type="Rhea" id="RHEA:22508"/>
        <dbReference type="Rhea" id="RHEA-COMP:17339"/>
        <dbReference type="Rhea" id="RHEA-COMP:17340"/>
        <dbReference type="ChEBI" id="CHEBI:33019"/>
        <dbReference type="ChEBI" id="CHEBI:61560"/>
        <dbReference type="ChEBI" id="CHEBI:173112"/>
        <dbReference type="EC" id="2.7.7.7"/>
    </reaction>
</comment>
<sequence>MPAYYFWGDDDFALQKAVQALRQRTLNEAWASFNYDVVPPEAASGPAQALNQAMTPPFGEGQRLVWLANTSLGQRCPDPVLAEFERTLPQIPNTSVLLLTSAAKPDGRAKFTKLFKTWGEIREFATIPPWKTDQIHQQVAAVAKERGINLEAGTLDLLTEAVGNDTCQLHLELEKLALYWGANPQPIPPAVAAELVTVSTQTSLKLAQALKQGDTPTALGLVSDLLDRNEPALRIVATLVSQFRLWLWLKALAGVASDAEVAAAAEIANPKRIYFLKQEVRSLSLTQLQRSLPLLLELESDLKQGRDERATLHTKVIELCRVFKPGGT</sequence>
<dbReference type="SUPFAM" id="SSF52540">
    <property type="entry name" value="P-loop containing nucleoside triphosphate hydrolases"/>
    <property type="match status" value="1"/>
</dbReference>
<dbReference type="Gene3D" id="1.20.272.10">
    <property type="match status" value="1"/>
</dbReference>
<dbReference type="RefSeq" id="WP_073609403.1">
    <property type="nucleotide sequence ID" value="NZ_MRCG01000012.1"/>
</dbReference>
<dbReference type="Gene3D" id="1.10.8.60">
    <property type="match status" value="1"/>
</dbReference>
<dbReference type="EMBL" id="MRCG01000012">
    <property type="protein sequence ID" value="OKH46572.1"/>
    <property type="molecule type" value="Genomic_DNA"/>
</dbReference>
<protein>
    <recommendedName>
        <fullName evidence="2">DNA polymerase III subunit delta</fullName>
        <ecNumber evidence="1">2.7.7.7</ecNumber>
    </recommendedName>
</protein>
<dbReference type="GO" id="GO:0003887">
    <property type="term" value="F:DNA-directed DNA polymerase activity"/>
    <property type="evidence" value="ECO:0007669"/>
    <property type="project" value="UniProtKB-KW"/>
</dbReference>
<dbReference type="Gene3D" id="3.40.50.300">
    <property type="entry name" value="P-loop containing nucleotide triphosphate hydrolases"/>
    <property type="match status" value="1"/>
</dbReference>